<dbReference type="Pfam" id="PF03466">
    <property type="entry name" value="LysR_substrate"/>
    <property type="match status" value="1"/>
</dbReference>
<comment type="caution">
    <text evidence="6">The sequence shown here is derived from an EMBL/GenBank/DDBJ whole genome shotgun (WGS) entry which is preliminary data.</text>
</comment>
<evidence type="ECO:0000259" key="5">
    <source>
        <dbReference type="PROSITE" id="PS50931"/>
    </source>
</evidence>
<dbReference type="Gene3D" id="3.40.190.10">
    <property type="entry name" value="Periplasmic binding protein-like II"/>
    <property type="match status" value="2"/>
</dbReference>
<dbReference type="PATRIC" id="fig|1158607.3.peg.2152"/>
<evidence type="ECO:0000256" key="2">
    <source>
        <dbReference type="ARBA" id="ARBA00023015"/>
    </source>
</evidence>
<dbReference type="InterPro" id="IPR036390">
    <property type="entry name" value="WH_DNA-bd_sf"/>
</dbReference>
<dbReference type="PANTHER" id="PTHR30126">
    <property type="entry name" value="HTH-TYPE TRANSCRIPTIONAL REGULATOR"/>
    <property type="match status" value="1"/>
</dbReference>
<dbReference type="eggNOG" id="COG0583">
    <property type="taxonomic scope" value="Bacteria"/>
</dbReference>
<reference evidence="6 7" key="1">
    <citation type="submission" date="2013-02" db="EMBL/GenBank/DDBJ databases">
        <title>The Genome Sequence of Enterococcus pallens BAA-351.</title>
        <authorList>
            <consortium name="The Broad Institute Genome Sequencing Platform"/>
            <consortium name="The Broad Institute Genome Sequencing Center for Infectious Disease"/>
            <person name="Earl A.M."/>
            <person name="Gilmore M.S."/>
            <person name="Lebreton F."/>
            <person name="Walker B."/>
            <person name="Young S.K."/>
            <person name="Zeng Q."/>
            <person name="Gargeya S."/>
            <person name="Fitzgerald M."/>
            <person name="Haas B."/>
            <person name="Abouelleil A."/>
            <person name="Alvarado L."/>
            <person name="Arachchi H.M."/>
            <person name="Berlin A.M."/>
            <person name="Chapman S.B."/>
            <person name="Dewar J."/>
            <person name="Goldberg J."/>
            <person name="Griggs A."/>
            <person name="Gujja S."/>
            <person name="Hansen M."/>
            <person name="Howarth C."/>
            <person name="Imamovic A."/>
            <person name="Larimer J."/>
            <person name="McCowan C."/>
            <person name="Murphy C."/>
            <person name="Neiman D."/>
            <person name="Pearson M."/>
            <person name="Priest M."/>
            <person name="Roberts A."/>
            <person name="Saif S."/>
            <person name="Shea T."/>
            <person name="Sisk P."/>
            <person name="Sykes S."/>
            <person name="Wortman J."/>
            <person name="Nusbaum C."/>
            <person name="Birren B."/>
        </authorList>
    </citation>
    <scope>NUCLEOTIDE SEQUENCE [LARGE SCALE GENOMIC DNA]</scope>
    <source>
        <strain evidence="6 7">ATCC BAA-351</strain>
    </source>
</reference>
<keyword evidence="2" id="KW-0805">Transcription regulation</keyword>
<dbReference type="InterPro" id="IPR000847">
    <property type="entry name" value="LysR_HTH_N"/>
</dbReference>
<dbReference type="Pfam" id="PF00126">
    <property type="entry name" value="HTH_1"/>
    <property type="match status" value="1"/>
</dbReference>
<dbReference type="AlphaFoldDB" id="R2SGP2"/>
<protein>
    <recommendedName>
        <fullName evidence="5">HTH lysR-type domain-containing protein</fullName>
    </recommendedName>
</protein>
<dbReference type="STRING" id="160454.RV10_GL001758"/>
<dbReference type="PANTHER" id="PTHR30126:SF64">
    <property type="entry name" value="HTH-TYPE TRANSCRIPTIONAL REGULATOR CITR"/>
    <property type="match status" value="1"/>
</dbReference>
<dbReference type="InterPro" id="IPR036388">
    <property type="entry name" value="WH-like_DNA-bd_sf"/>
</dbReference>
<dbReference type="SUPFAM" id="SSF53850">
    <property type="entry name" value="Periplasmic binding protein-like II"/>
    <property type="match status" value="1"/>
</dbReference>
<dbReference type="PRINTS" id="PR00039">
    <property type="entry name" value="HTHLYSR"/>
</dbReference>
<evidence type="ECO:0000256" key="4">
    <source>
        <dbReference type="ARBA" id="ARBA00023163"/>
    </source>
</evidence>
<keyword evidence="4" id="KW-0804">Transcription</keyword>
<dbReference type="SUPFAM" id="SSF46785">
    <property type="entry name" value="Winged helix' DNA-binding domain"/>
    <property type="match status" value="1"/>
</dbReference>
<gene>
    <name evidence="6" type="ORF">UAU_02180</name>
</gene>
<name>R2SGP2_9ENTE</name>
<evidence type="ECO:0000256" key="1">
    <source>
        <dbReference type="ARBA" id="ARBA00009437"/>
    </source>
</evidence>
<dbReference type="GO" id="GO:0000976">
    <property type="term" value="F:transcription cis-regulatory region binding"/>
    <property type="evidence" value="ECO:0007669"/>
    <property type="project" value="TreeGrafter"/>
</dbReference>
<dbReference type="GO" id="GO:0003700">
    <property type="term" value="F:DNA-binding transcription factor activity"/>
    <property type="evidence" value="ECO:0007669"/>
    <property type="project" value="InterPro"/>
</dbReference>
<comment type="similarity">
    <text evidence="1">Belongs to the LysR transcriptional regulatory family.</text>
</comment>
<dbReference type="InterPro" id="IPR005119">
    <property type="entry name" value="LysR_subst-bd"/>
</dbReference>
<keyword evidence="7" id="KW-1185">Reference proteome</keyword>
<organism evidence="6 7">
    <name type="scientific">Enterococcus pallens ATCC BAA-351</name>
    <dbReference type="NCBI Taxonomy" id="1158607"/>
    <lineage>
        <taxon>Bacteria</taxon>
        <taxon>Bacillati</taxon>
        <taxon>Bacillota</taxon>
        <taxon>Bacilli</taxon>
        <taxon>Lactobacillales</taxon>
        <taxon>Enterococcaceae</taxon>
        <taxon>Enterococcus</taxon>
    </lineage>
</organism>
<evidence type="ECO:0000313" key="7">
    <source>
        <dbReference type="Proteomes" id="UP000013782"/>
    </source>
</evidence>
<keyword evidence="3" id="KW-0238">DNA-binding</keyword>
<sequence length="277" mass="31786">MEVVSLFKLLETFRVVYETRNFSKAGEVLFISQPSVSSQIKQLEAELKTTLFLRNGRKEIVATPQADMLYQGTLNLLEDWNGLLSELSSERDQLVVCRIAASHTFAVYLLPQLMKELVPFFPEISFSIRLLNSVEVLEALSKHEVDVGFIEKPLSTGKVQRYTLMEDQLVLAGKPDAAPWLVREASSGVYYYTKRYLEENNLTPPLLEVHNNEVIREMLKSGIGRSIISKRAAEGLIYEELPEGYRRNFYLLQREGLDSEELSRCIAFILNWSNRRN</sequence>
<proteinExistence type="inferred from homology"/>
<dbReference type="PROSITE" id="PS50931">
    <property type="entry name" value="HTH_LYSR"/>
    <property type="match status" value="1"/>
</dbReference>
<evidence type="ECO:0000256" key="3">
    <source>
        <dbReference type="ARBA" id="ARBA00023125"/>
    </source>
</evidence>
<dbReference type="EMBL" id="AJAQ01000015">
    <property type="protein sequence ID" value="EOH94445.1"/>
    <property type="molecule type" value="Genomic_DNA"/>
</dbReference>
<dbReference type="HOGENOM" id="CLU_039613_6_1_9"/>
<feature type="domain" description="HTH lysR-type" evidence="5">
    <location>
        <begin position="1"/>
        <end position="63"/>
    </location>
</feature>
<dbReference type="Gene3D" id="1.10.10.10">
    <property type="entry name" value="Winged helix-like DNA-binding domain superfamily/Winged helix DNA-binding domain"/>
    <property type="match status" value="1"/>
</dbReference>
<dbReference type="Proteomes" id="UP000013782">
    <property type="component" value="Unassembled WGS sequence"/>
</dbReference>
<accession>R2SGP2</accession>
<evidence type="ECO:0000313" key="6">
    <source>
        <dbReference type="EMBL" id="EOH94445.1"/>
    </source>
</evidence>